<protein>
    <submittedName>
        <fullName evidence="1">Uncharacterized protein</fullName>
    </submittedName>
</protein>
<accession>A0ABQ0RPS4</accession>
<proteinExistence type="predicted"/>
<gene>
    <name evidence="1" type="ORF">ANI01nite_30150</name>
</gene>
<comment type="caution">
    <text evidence="1">The sequence shown here is derived from an EMBL/GenBank/DDBJ whole genome shotgun (WGS) entry which is preliminary data.</text>
</comment>
<evidence type="ECO:0000313" key="2">
    <source>
        <dbReference type="Proteomes" id="UP000316242"/>
    </source>
</evidence>
<sequence length="73" mass="7533">MDACAAGAGAAAEAGVTTSKAAATAPSAIPIFPWRIGITVFLGLRLLAEHTASESTKVLEHVKHKGKKELEPH</sequence>
<reference evidence="1 2" key="1">
    <citation type="submission" date="2019-06" db="EMBL/GenBank/DDBJ databases">
        <title>Whole genome shotgun sequence of Glutamicibacter nicotianae NBRC 14234.</title>
        <authorList>
            <person name="Hosoyama A."/>
            <person name="Uohara A."/>
            <person name="Ohji S."/>
            <person name="Ichikawa N."/>
        </authorList>
    </citation>
    <scope>NUCLEOTIDE SEQUENCE [LARGE SCALE GENOMIC DNA]</scope>
    <source>
        <strain evidence="1 2">NBRC 14234</strain>
    </source>
</reference>
<name>A0ABQ0RPS4_GLUNI</name>
<evidence type="ECO:0000313" key="1">
    <source>
        <dbReference type="EMBL" id="GEC13812.1"/>
    </source>
</evidence>
<organism evidence="1 2">
    <name type="scientific">Glutamicibacter nicotianae</name>
    <name type="common">Arthrobacter nicotianae</name>
    <dbReference type="NCBI Taxonomy" id="37929"/>
    <lineage>
        <taxon>Bacteria</taxon>
        <taxon>Bacillati</taxon>
        <taxon>Actinomycetota</taxon>
        <taxon>Actinomycetes</taxon>
        <taxon>Micrococcales</taxon>
        <taxon>Micrococcaceae</taxon>
        <taxon>Glutamicibacter</taxon>
    </lineage>
</organism>
<dbReference type="Proteomes" id="UP000316242">
    <property type="component" value="Unassembled WGS sequence"/>
</dbReference>
<dbReference type="EMBL" id="BJNE01000020">
    <property type="protein sequence ID" value="GEC13812.1"/>
    <property type="molecule type" value="Genomic_DNA"/>
</dbReference>
<keyword evidence="2" id="KW-1185">Reference proteome</keyword>